<dbReference type="GO" id="GO:0004854">
    <property type="term" value="F:xanthine dehydrogenase activity"/>
    <property type="evidence" value="ECO:0007669"/>
    <property type="project" value="UniProtKB-EC"/>
</dbReference>
<name>A0A3A8AG45_9HYPH</name>
<evidence type="ECO:0000256" key="2">
    <source>
        <dbReference type="ARBA" id="ARBA00001974"/>
    </source>
</evidence>
<dbReference type="FunFam" id="3.30.365.10:FF:000001">
    <property type="entry name" value="Xanthine dehydrogenase oxidase"/>
    <property type="match status" value="1"/>
</dbReference>
<keyword evidence="9" id="KW-0411">Iron-sulfur</keyword>
<dbReference type="GO" id="GO:0051537">
    <property type="term" value="F:2 iron, 2 sulfur cluster binding"/>
    <property type="evidence" value="ECO:0007669"/>
    <property type="project" value="UniProtKB-KW"/>
</dbReference>
<comment type="cofactor">
    <cofactor evidence="11">
        <name>Mo-molybdopterin cytosine dinucleotide</name>
        <dbReference type="ChEBI" id="CHEBI:71308"/>
    </cofactor>
</comment>
<evidence type="ECO:0000256" key="10">
    <source>
        <dbReference type="ARBA" id="ARBA00034078"/>
    </source>
</evidence>
<dbReference type="NCBIfam" id="TIGR02965">
    <property type="entry name" value="xanthine_xdhB"/>
    <property type="match status" value="1"/>
</dbReference>
<evidence type="ECO:0000256" key="11">
    <source>
        <dbReference type="ARBA" id="ARBA00053029"/>
    </source>
</evidence>
<dbReference type="AlphaFoldDB" id="A0A3A8AG45"/>
<dbReference type="InterPro" id="IPR016208">
    <property type="entry name" value="Ald_Oxase/xanthine_DH-like"/>
</dbReference>
<dbReference type="SUPFAM" id="SSF56003">
    <property type="entry name" value="Molybdenum cofactor-binding domain"/>
    <property type="match status" value="1"/>
</dbReference>
<comment type="cofactor">
    <cofactor evidence="1">
        <name>Mo-molybdopterin</name>
        <dbReference type="ChEBI" id="CHEBI:71302"/>
    </cofactor>
</comment>
<evidence type="ECO:0000313" key="13">
    <source>
        <dbReference type="EMBL" id="RKF06630.1"/>
    </source>
</evidence>
<dbReference type="InterPro" id="IPR000674">
    <property type="entry name" value="Ald_Oxase/Xan_DH_a/b"/>
</dbReference>
<evidence type="ECO:0000256" key="4">
    <source>
        <dbReference type="ARBA" id="ARBA00022505"/>
    </source>
</evidence>
<dbReference type="PANTHER" id="PTHR11908">
    <property type="entry name" value="XANTHINE DEHYDROGENASE"/>
    <property type="match status" value="1"/>
</dbReference>
<keyword evidence="5" id="KW-0001">2Fe-2S</keyword>
<feature type="domain" description="Aldehyde oxidase/xanthine dehydrogenase a/b hammerhead" evidence="12">
    <location>
        <begin position="27"/>
        <end position="134"/>
    </location>
</feature>
<evidence type="ECO:0000256" key="7">
    <source>
        <dbReference type="ARBA" id="ARBA00023002"/>
    </source>
</evidence>
<evidence type="ECO:0000256" key="8">
    <source>
        <dbReference type="ARBA" id="ARBA00023004"/>
    </source>
</evidence>
<evidence type="ECO:0000256" key="5">
    <source>
        <dbReference type="ARBA" id="ARBA00022714"/>
    </source>
</evidence>
<comment type="cofactor">
    <cofactor evidence="10">
        <name>[2Fe-2S] cluster</name>
        <dbReference type="ChEBI" id="CHEBI:190135"/>
    </cofactor>
</comment>
<gene>
    <name evidence="13" type="primary">xdhB</name>
    <name evidence="13" type="ORF">DEM25_010240</name>
</gene>
<dbReference type="Gene3D" id="3.30.365.10">
    <property type="entry name" value="Aldehyde oxidase/xanthine dehydrogenase, molybdopterin binding domain"/>
    <property type="match status" value="4"/>
</dbReference>
<evidence type="ECO:0000256" key="3">
    <source>
        <dbReference type="ARBA" id="ARBA00006849"/>
    </source>
</evidence>
<comment type="cofactor">
    <cofactor evidence="2">
        <name>FAD</name>
        <dbReference type="ChEBI" id="CHEBI:57692"/>
    </cofactor>
</comment>
<comment type="caution">
    <text evidence="13">The sequence shown here is derived from an EMBL/GenBank/DDBJ whole genome shotgun (WGS) entry which is preliminary data.</text>
</comment>
<keyword evidence="6" id="KW-0479">Metal-binding</keyword>
<dbReference type="OrthoDB" id="9763985at2"/>
<evidence type="ECO:0000256" key="9">
    <source>
        <dbReference type="ARBA" id="ARBA00023014"/>
    </source>
</evidence>
<organism evidence="13 14">
    <name type="scientific">Oceaniradius stylonematis</name>
    <dbReference type="NCBI Taxonomy" id="2184161"/>
    <lineage>
        <taxon>Bacteria</taxon>
        <taxon>Pseudomonadati</taxon>
        <taxon>Pseudomonadota</taxon>
        <taxon>Alphaproteobacteria</taxon>
        <taxon>Hyphomicrobiales</taxon>
        <taxon>Ahrensiaceae</taxon>
        <taxon>Oceaniradius</taxon>
    </lineage>
</organism>
<dbReference type="EMBL" id="QFWV02000006">
    <property type="protein sequence ID" value="RKF06630.1"/>
    <property type="molecule type" value="Genomic_DNA"/>
</dbReference>
<accession>A0A3A8AG45</accession>
<keyword evidence="7 13" id="KW-0560">Oxidoreductase</keyword>
<sequence>MNEHVQPVHRAVVGKGIAHDSAKKHVSGQAVYIDDMADMPGTLHAALILSPVAKGTLNGVDASEAAAMDGVVAIVTADDIPGHNDIAPILSGEPLFAEKALDYVGMPVGAVAAETFEQAVRAAHAVQLDLTEQTPVLDIEEAHARGDHVIAPQRLVSGDVDAALEKADRIVEGRLEIGGQDHFYLETQIAYAIPGEDGDMTVHSSTQHPTEVQHHVAHVLGGFANAVDVQVRRMGGGFGGKESQATIIACAAALLARKTGRPVRMRLKRSADMSATGKRHDMVSKWRIGVTDQGRIVGADVEYLARAGNTADLTGPVITRSLTHTDNAYHFPAARFVGHACKTNTVSNTAFRGFGGPQGVITSEAMIDQIARELEMDPNRVRAINYYGPDTGETTPYGQPVEQNRLVEVTDLVLQSAQWQHRRAEIDAHNATDPVIRRGLAMMPVKFGISFNLPSLNQAGALVHVYQDGSVHLNHGGTEMGQGLFVKVAQVVAEVFQLDIEAVKITATHTGKVPNTSPTAASTGSDLNGMAAFKAATAIRDRMTPVAARHFDVPQDEIVFREGRVHAGNRSISFAELARMSWAERVSLSEAGHYATPKIHWDGKAMKGRPFFYFTYGAAVAEVAIDTLTGENRCLRADILQDCGASLNTAIDLGQIEGAFVQGMGWLTCEELWWDDKGRLRTVGPSTYKIPGSRDVPPDFNVAILESAPNAEETVFRSKAVGEPPLMLAVSVWLALRDAVASCGEPGLSPNLRTPATPEAVLDAIDDIRARSA</sequence>
<dbReference type="InterPro" id="IPR046867">
    <property type="entry name" value="AldOxase/xan_DH_MoCoBD2"/>
</dbReference>
<protein>
    <submittedName>
        <fullName evidence="13">Xanthine dehydrogenase molybdopterin binding subunit</fullName>
        <ecNumber evidence="13">1.17.1.4</ecNumber>
    </submittedName>
</protein>
<evidence type="ECO:0000256" key="6">
    <source>
        <dbReference type="ARBA" id="ARBA00022723"/>
    </source>
</evidence>
<evidence type="ECO:0000259" key="12">
    <source>
        <dbReference type="SMART" id="SM01008"/>
    </source>
</evidence>
<dbReference type="Gene3D" id="3.90.1170.50">
    <property type="entry name" value="Aldehyde oxidase/xanthine dehydrogenase, a/b hammerhead"/>
    <property type="match status" value="1"/>
</dbReference>
<proteinExistence type="inferred from homology"/>
<dbReference type="InterPro" id="IPR036856">
    <property type="entry name" value="Ald_Oxase/Xan_DH_a/b_sf"/>
</dbReference>
<dbReference type="SMART" id="SM01008">
    <property type="entry name" value="Ald_Xan_dh_C"/>
    <property type="match status" value="1"/>
</dbReference>
<dbReference type="GO" id="GO:0005506">
    <property type="term" value="F:iron ion binding"/>
    <property type="evidence" value="ECO:0007669"/>
    <property type="project" value="InterPro"/>
</dbReference>
<dbReference type="InterPro" id="IPR014309">
    <property type="entry name" value="Xanthine_DH_Mopterin-bd_su"/>
</dbReference>
<dbReference type="EC" id="1.17.1.4" evidence="13"/>
<dbReference type="InterPro" id="IPR008274">
    <property type="entry name" value="AldOxase/xan_DH_MoCoBD1"/>
</dbReference>
<keyword evidence="4" id="KW-0500">Molybdenum</keyword>
<keyword evidence="8" id="KW-0408">Iron</keyword>
<dbReference type="Proteomes" id="UP000246132">
    <property type="component" value="Unassembled WGS sequence"/>
</dbReference>
<keyword evidence="14" id="KW-1185">Reference proteome</keyword>
<dbReference type="SUPFAM" id="SSF54665">
    <property type="entry name" value="CO dehydrogenase molybdoprotein N-domain-like"/>
    <property type="match status" value="1"/>
</dbReference>
<dbReference type="Pfam" id="PF01315">
    <property type="entry name" value="Ald_Xan_dh_C"/>
    <property type="match status" value="1"/>
</dbReference>
<dbReference type="PANTHER" id="PTHR11908:SF132">
    <property type="entry name" value="ALDEHYDE OXIDASE 1-RELATED"/>
    <property type="match status" value="1"/>
</dbReference>
<dbReference type="Pfam" id="PF02738">
    <property type="entry name" value="MoCoBD_1"/>
    <property type="match status" value="1"/>
</dbReference>
<dbReference type="RefSeq" id="WP_109767357.1">
    <property type="nucleotide sequence ID" value="NZ_CP159474.1"/>
</dbReference>
<dbReference type="FunFam" id="3.30.365.10:FF:000002">
    <property type="entry name" value="Xanthine dehydrogenase oxidase"/>
    <property type="match status" value="1"/>
</dbReference>
<dbReference type="GO" id="GO:0030151">
    <property type="term" value="F:molybdenum ion binding"/>
    <property type="evidence" value="ECO:0007669"/>
    <property type="project" value="InterPro"/>
</dbReference>
<dbReference type="InterPro" id="IPR037165">
    <property type="entry name" value="AldOxase/xan_DH_Mopterin-bd_sf"/>
</dbReference>
<dbReference type="Pfam" id="PF20256">
    <property type="entry name" value="MoCoBD_2"/>
    <property type="match status" value="1"/>
</dbReference>
<reference evidence="13 14" key="1">
    <citation type="journal article" date="2018" name="Int. J. Syst. Bacteriol.">
        <title>Oceaniradius stylonemae gen. nov., sp. nov., isolated from a red alga, Stylonema cornu-cervi.</title>
        <authorList>
            <person name="Jeong S."/>
        </authorList>
    </citation>
    <scope>NUCLEOTIDE SEQUENCE [LARGE SCALE GENOMIC DNA]</scope>
    <source>
        <strain evidence="13 14">StC1</strain>
    </source>
</reference>
<evidence type="ECO:0000313" key="14">
    <source>
        <dbReference type="Proteomes" id="UP000246132"/>
    </source>
</evidence>
<evidence type="ECO:0000256" key="1">
    <source>
        <dbReference type="ARBA" id="ARBA00001924"/>
    </source>
</evidence>
<comment type="similarity">
    <text evidence="3">Belongs to the xanthine dehydrogenase family.</text>
</comment>